<organism evidence="9 10">
    <name type="scientific">Poseidonibacter parvus</name>
    <dbReference type="NCBI Taxonomy" id="1850254"/>
    <lineage>
        <taxon>Bacteria</taxon>
        <taxon>Pseudomonadati</taxon>
        <taxon>Campylobacterota</taxon>
        <taxon>Epsilonproteobacteria</taxon>
        <taxon>Campylobacterales</taxon>
        <taxon>Arcobacteraceae</taxon>
        <taxon>Poseidonibacter</taxon>
    </lineage>
</organism>
<dbReference type="InterPro" id="IPR009056">
    <property type="entry name" value="Cyt_c-like_dom"/>
</dbReference>
<dbReference type="Gene3D" id="1.10.760.10">
    <property type="entry name" value="Cytochrome c-like domain"/>
    <property type="match status" value="1"/>
</dbReference>
<feature type="signal peptide" evidence="7">
    <location>
        <begin position="1"/>
        <end position="17"/>
    </location>
</feature>
<sequence>MKKIVLGSILAAAVAFAAAPASYSSCVACHGAKGEKAFAATPTQIPANLTKAEVATALKGYKDGSYGGKMKGVMKGNVMKLTDADIAELAEYIGK</sequence>
<keyword evidence="3 6" id="KW-0479">Metal-binding</keyword>
<accession>A0A1P8KK83</accession>
<dbReference type="GO" id="GO:0009055">
    <property type="term" value="F:electron transfer activity"/>
    <property type="evidence" value="ECO:0007669"/>
    <property type="project" value="InterPro"/>
</dbReference>
<protein>
    <submittedName>
        <fullName evidence="9">Cytochrome C</fullName>
    </submittedName>
</protein>
<dbReference type="SUPFAM" id="SSF46626">
    <property type="entry name" value="Cytochrome c"/>
    <property type="match status" value="1"/>
</dbReference>
<evidence type="ECO:0000259" key="8">
    <source>
        <dbReference type="PROSITE" id="PS51007"/>
    </source>
</evidence>
<proteinExistence type="predicted"/>
<evidence type="ECO:0000256" key="2">
    <source>
        <dbReference type="ARBA" id="ARBA00022617"/>
    </source>
</evidence>
<evidence type="ECO:0000256" key="5">
    <source>
        <dbReference type="ARBA" id="ARBA00023004"/>
    </source>
</evidence>
<evidence type="ECO:0000256" key="6">
    <source>
        <dbReference type="PROSITE-ProRule" id="PRU00433"/>
    </source>
</evidence>
<evidence type="ECO:0000313" key="9">
    <source>
        <dbReference type="EMBL" id="APW64968.1"/>
    </source>
</evidence>
<dbReference type="STRING" id="1850254.LPB137_03530"/>
<name>A0A1P8KK83_9BACT</name>
<feature type="domain" description="Cytochrome c" evidence="8">
    <location>
        <begin position="7"/>
        <end position="95"/>
    </location>
</feature>
<evidence type="ECO:0000256" key="4">
    <source>
        <dbReference type="ARBA" id="ARBA00022982"/>
    </source>
</evidence>
<dbReference type="PRINTS" id="PR00605">
    <property type="entry name" value="CYTCHROMECIC"/>
</dbReference>
<dbReference type="InterPro" id="IPR008168">
    <property type="entry name" value="Cyt_C_IC"/>
</dbReference>
<keyword evidence="4" id="KW-0249">Electron transport</keyword>
<dbReference type="Pfam" id="PF00034">
    <property type="entry name" value="Cytochrom_C"/>
    <property type="match status" value="1"/>
</dbReference>
<keyword evidence="2 6" id="KW-0349">Heme</keyword>
<dbReference type="OrthoDB" id="5340148at2"/>
<keyword evidence="5 6" id="KW-0408">Iron</keyword>
<evidence type="ECO:0000313" key="10">
    <source>
        <dbReference type="Proteomes" id="UP000186074"/>
    </source>
</evidence>
<keyword evidence="10" id="KW-1185">Reference proteome</keyword>
<evidence type="ECO:0000256" key="3">
    <source>
        <dbReference type="ARBA" id="ARBA00022723"/>
    </source>
</evidence>
<evidence type="ECO:0000256" key="1">
    <source>
        <dbReference type="ARBA" id="ARBA00022448"/>
    </source>
</evidence>
<keyword evidence="7" id="KW-0732">Signal</keyword>
<dbReference type="EMBL" id="CP019070">
    <property type="protein sequence ID" value="APW64968.1"/>
    <property type="molecule type" value="Genomic_DNA"/>
</dbReference>
<dbReference type="GO" id="GO:0020037">
    <property type="term" value="F:heme binding"/>
    <property type="evidence" value="ECO:0007669"/>
    <property type="project" value="InterPro"/>
</dbReference>
<dbReference type="AlphaFoldDB" id="A0A1P8KK83"/>
<feature type="chain" id="PRO_5013224469" evidence="7">
    <location>
        <begin position="18"/>
        <end position="95"/>
    </location>
</feature>
<dbReference type="KEGG" id="alp:LPB137_03530"/>
<dbReference type="Proteomes" id="UP000186074">
    <property type="component" value="Chromosome"/>
</dbReference>
<gene>
    <name evidence="9" type="ORF">LPB137_03530</name>
</gene>
<evidence type="ECO:0000256" key="7">
    <source>
        <dbReference type="SAM" id="SignalP"/>
    </source>
</evidence>
<dbReference type="InterPro" id="IPR036909">
    <property type="entry name" value="Cyt_c-like_dom_sf"/>
</dbReference>
<dbReference type="RefSeq" id="WP_076084435.1">
    <property type="nucleotide sequence ID" value="NZ_CP019070.1"/>
</dbReference>
<dbReference type="GO" id="GO:0005506">
    <property type="term" value="F:iron ion binding"/>
    <property type="evidence" value="ECO:0007669"/>
    <property type="project" value="InterPro"/>
</dbReference>
<reference evidence="9 10" key="1">
    <citation type="submission" date="2017-01" db="EMBL/GenBank/DDBJ databases">
        <title>Genome sequencing of Arcobacter sp. LPB0137.</title>
        <authorList>
            <person name="Lee G.-W."/>
            <person name="Yi H."/>
        </authorList>
    </citation>
    <scope>NUCLEOTIDE SEQUENCE [LARGE SCALE GENOMIC DNA]</scope>
    <source>
        <strain evidence="9 10">LPB0137</strain>
    </source>
</reference>
<dbReference type="PROSITE" id="PS51007">
    <property type="entry name" value="CYTC"/>
    <property type="match status" value="1"/>
</dbReference>
<keyword evidence="1" id="KW-0813">Transport</keyword>